<dbReference type="Pfam" id="PF00096">
    <property type="entry name" value="zf-C2H2"/>
    <property type="match status" value="1"/>
</dbReference>
<dbReference type="OrthoDB" id="654211at2759"/>
<evidence type="ECO:0000313" key="9">
    <source>
        <dbReference type="Proteomes" id="UP000053477"/>
    </source>
</evidence>
<dbReference type="PROSITE" id="PS00028">
    <property type="entry name" value="ZINC_FINGER_C2H2_1"/>
    <property type="match status" value="2"/>
</dbReference>
<protein>
    <recommendedName>
        <fullName evidence="7">C2H2-type domain-containing protein</fullName>
    </recommendedName>
</protein>
<evidence type="ECO:0000256" key="2">
    <source>
        <dbReference type="ARBA" id="ARBA00022737"/>
    </source>
</evidence>
<keyword evidence="2" id="KW-0677">Repeat</keyword>
<name>A0A0H2SE15_9AGAM</name>
<keyword evidence="9" id="KW-1185">Reference proteome</keyword>
<feature type="compositionally biased region" description="Low complexity" evidence="6">
    <location>
        <begin position="280"/>
        <end position="302"/>
    </location>
</feature>
<dbReference type="GO" id="GO:0008270">
    <property type="term" value="F:zinc ion binding"/>
    <property type="evidence" value="ECO:0007669"/>
    <property type="project" value="UniProtKB-KW"/>
</dbReference>
<accession>A0A0H2SE15</accession>
<evidence type="ECO:0000256" key="6">
    <source>
        <dbReference type="SAM" id="MobiDB-lite"/>
    </source>
</evidence>
<feature type="compositionally biased region" description="Low complexity" evidence="6">
    <location>
        <begin position="188"/>
        <end position="204"/>
    </location>
</feature>
<dbReference type="Gene3D" id="3.30.160.60">
    <property type="entry name" value="Classic Zinc Finger"/>
    <property type="match status" value="3"/>
</dbReference>
<dbReference type="PROSITE" id="PS50157">
    <property type="entry name" value="ZINC_FINGER_C2H2_2"/>
    <property type="match status" value="3"/>
</dbReference>
<dbReference type="SUPFAM" id="SSF57667">
    <property type="entry name" value="beta-beta-alpha zinc fingers"/>
    <property type="match status" value="1"/>
</dbReference>
<dbReference type="STRING" id="27342.A0A0H2SE15"/>
<feature type="region of interest" description="Disordered" evidence="6">
    <location>
        <begin position="280"/>
        <end position="310"/>
    </location>
</feature>
<evidence type="ECO:0000256" key="4">
    <source>
        <dbReference type="ARBA" id="ARBA00022833"/>
    </source>
</evidence>
<feature type="domain" description="C2H2-type" evidence="7">
    <location>
        <begin position="78"/>
        <end position="102"/>
    </location>
</feature>
<dbReference type="InterPro" id="IPR036236">
    <property type="entry name" value="Znf_C2H2_sf"/>
</dbReference>
<dbReference type="InterPro" id="IPR013087">
    <property type="entry name" value="Znf_C2H2_type"/>
</dbReference>
<evidence type="ECO:0000256" key="3">
    <source>
        <dbReference type="ARBA" id="ARBA00022771"/>
    </source>
</evidence>
<sequence>MDTFQNLTGRIKRTPQNLKCSVCAREFLPNRKADLDRHMRIHTNEKPFKCTFEGCDKAFKQSSALKIHVNVHTKEQRYFCDVCERSFCDKPTRNRHKKEQHTMSYVFQCPFPECGNRKIKRRDTFRKHVSSKHHTYISDEDCAKYRVRYSPNAVKAAVNKGKLAHSQVADAGQLLPAASISSSPVGRAPSTSSAHSSGSYSPTSNGVTLRNPYASQHSPTPARQLSPRYGTPVDYPQMNGGSPYSSSQNIGYGHSMYGNTYLAPQGMAYSPAHSPASLTSCISSSSGTSSSSSSLHSNHGSPRPIISRSNSLSPSHIDPLLCGVPVDPYGKVAPAPVFVNYMNNGFVAPNSLHY</sequence>
<dbReference type="FunFam" id="3.30.160.60:FF:000125">
    <property type="entry name" value="Putative zinc finger protein 143"/>
    <property type="match status" value="1"/>
</dbReference>
<feature type="domain" description="C2H2-type" evidence="7">
    <location>
        <begin position="18"/>
        <end position="47"/>
    </location>
</feature>
<dbReference type="EMBL" id="KQ085884">
    <property type="protein sequence ID" value="KLO19938.1"/>
    <property type="molecule type" value="Genomic_DNA"/>
</dbReference>
<proteinExistence type="predicted"/>
<keyword evidence="1" id="KW-0479">Metal-binding</keyword>
<dbReference type="GO" id="GO:0005634">
    <property type="term" value="C:nucleus"/>
    <property type="evidence" value="ECO:0007669"/>
    <property type="project" value="UniProtKB-ARBA"/>
</dbReference>
<evidence type="ECO:0000313" key="8">
    <source>
        <dbReference type="EMBL" id="KLO19938.1"/>
    </source>
</evidence>
<gene>
    <name evidence="8" type="ORF">SCHPADRAFT_935052</name>
</gene>
<dbReference type="AlphaFoldDB" id="A0A0H2SE15"/>
<organism evidence="8 9">
    <name type="scientific">Schizopora paradoxa</name>
    <dbReference type="NCBI Taxonomy" id="27342"/>
    <lineage>
        <taxon>Eukaryota</taxon>
        <taxon>Fungi</taxon>
        <taxon>Dikarya</taxon>
        <taxon>Basidiomycota</taxon>
        <taxon>Agaricomycotina</taxon>
        <taxon>Agaricomycetes</taxon>
        <taxon>Hymenochaetales</taxon>
        <taxon>Schizoporaceae</taxon>
        <taxon>Schizopora</taxon>
    </lineage>
</organism>
<evidence type="ECO:0000259" key="7">
    <source>
        <dbReference type="PROSITE" id="PS50157"/>
    </source>
</evidence>
<evidence type="ECO:0000256" key="1">
    <source>
        <dbReference type="ARBA" id="ARBA00022723"/>
    </source>
</evidence>
<dbReference type="PANTHER" id="PTHR19818:SF161">
    <property type="entry name" value="C2H2-TYPE DOMAIN-CONTAINING PROTEIN"/>
    <property type="match status" value="1"/>
</dbReference>
<dbReference type="InterPro" id="IPR050329">
    <property type="entry name" value="GLI_C2H2-zinc-finger"/>
</dbReference>
<dbReference type="SMART" id="SM00355">
    <property type="entry name" value="ZnF_C2H2"/>
    <property type="match status" value="4"/>
</dbReference>
<dbReference type="GO" id="GO:0000981">
    <property type="term" value="F:DNA-binding transcription factor activity, RNA polymerase II-specific"/>
    <property type="evidence" value="ECO:0007669"/>
    <property type="project" value="TreeGrafter"/>
</dbReference>
<keyword evidence="4" id="KW-0862">Zinc</keyword>
<dbReference type="Proteomes" id="UP000053477">
    <property type="component" value="Unassembled WGS sequence"/>
</dbReference>
<dbReference type="InParanoid" id="A0A0H2SE15"/>
<dbReference type="GO" id="GO:0000978">
    <property type="term" value="F:RNA polymerase II cis-regulatory region sequence-specific DNA binding"/>
    <property type="evidence" value="ECO:0007669"/>
    <property type="project" value="UniProtKB-ARBA"/>
</dbReference>
<feature type="region of interest" description="Disordered" evidence="6">
    <location>
        <begin position="180"/>
        <end position="246"/>
    </location>
</feature>
<feature type="compositionally biased region" description="Polar residues" evidence="6">
    <location>
        <begin position="205"/>
        <end position="223"/>
    </location>
</feature>
<feature type="domain" description="C2H2-type" evidence="7">
    <location>
        <begin position="48"/>
        <end position="77"/>
    </location>
</feature>
<keyword evidence="3 5" id="KW-0863">Zinc-finger</keyword>
<dbReference type="PANTHER" id="PTHR19818">
    <property type="entry name" value="ZINC FINGER PROTEIN ZIC AND GLI"/>
    <property type="match status" value="1"/>
</dbReference>
<reference evidence="8 9" key="1">
    <citation type="submission" date="2015-04" db="EMBL/GenBank/DDBJ databases">
        <title>Complete genome sequence of Schizopora paradoxa KUC8140, a cosmopolitan wood degrader in East Asia.</title>
        <authorList>
            <consortium name="DOE Joint Genome Institute"/>
            <person name="Min B."/>
            <person name="Park H."/>
            <person name="Jang Y."/>
            <person name="Kim J.-J."/>
            <person name="Kim K.H."/>
            <person name="Pangilinan J."/>
            <person name="Lipzen A."/>
            <person name="Riley R."/>
            <person name="Grigoriev I.V."/>
            <person name="Spatafora J.W."/>
            <person name="Choi I.-G."/>
        </authorList>
    </citation>
    <scope>NUCLEOTIDE SEQUENCE [LARGE SCALE GENOMIC DNA]</scope>
    <source>
        <strain evidence="8 9">KUC8140</strain>
    </source>
</reference>
<dbReference type="GO" id="GO:0045944">
    <property type="term" value="P:positive regulation of transcription by RNA polymerase II"/>
    <property type="evidence" value="ECO:0007669"/>
    <property type="project" value="UniProtKB-ARBA"/>
</dbReference>
<evidence type="ECO:0000256" key="5">
    <source>
        <dbReference type="PROSITE-ProRule" id="PRU00042"/>
    </source>
</evidence>